<reference evidence="1 2" key="1">
    <citation type="submission" date="2024-06" db="EMBL/GenBank/DDBJ databases">
        <title>Genomic Encyclopedia of Type Strains, Phase IV (KMG-IV): sequencing the most valuable type-strain genomes for metagenomic binning, comparative biology and taxonomic classification.</title>
        <authorList>
            <person name="Goeker M."/>
        </authorList>
    </citation>
    <scope>NUCLEOTIDE SEQUENCE [LARGE SCALE GENOMIC DNA]</scope>
    <source>
        <strain evidence="1 2">DSM 29388</strain>
    </source>
</reference>
<keyword evidence="2" id="KW-1185">Reference proteome</keyword>
<gene>
    <name evidence="1" type="ORF">ABID46_001540</name>
</gene>
<sequence length="197" mass="23142">MKPKRLLFVLFILYWIGVYGVAFFYDGISKSVFKGIIPSAYKMYAPVTNTHYHVQYDFYLTGQKVKSVELSEYIHSDDSKGIFQDKTNFAKSKVYEGPLKVLDFEFQSALYKKRYKKDSLDLNEHLLNQPKIQRIEKNLQNFAKLYLAENSNFKSDSVSISVKRDPMILNFQPDFKNDFTYEIGKGVFFKTHLNFNQ</sequence>
<proteinExistence type="predicted"/>
<dbReference type="RefSeq" id="WP_354508711.1">
    <property type="nucleotide sequence ID" value="NZ_JBEPMO010000007.1"/>
</dbReference>
<accession>A0ABV2LWU1</accession>
<name>A0ABV2LWU1_9FLAO</name>
<protein>
    <submittedName>
        <fullName evidence="1">Uncharacterized protein</fullName>
    </submittedName>
</protein>
<comment type="caution">
    <text evidence="1">The sequence shown here is derived from an EMBL/GenBank/DDBJ whole genome shotgun (WGS) entry which is preliminary data.</text>
</comment>
<organism evidence="1 2">
    <name type="scientific">Moheibacter stercoris</name>
    <dbReference type="NCBI Taxonomy" id="1628251"/>
    <lineage>
        <taxon>Bacteria</taxon>
        <taxon>Pseudomonadati</taxon>
        <taxon>Bacteroidota</taxon>
        <taxon>Flavobacteriia</taxon>
        <taxon>Flavobacteriales</taxon>
        <taxon>Weeksellaceae</taxon>
        <taxon>Moheibacter</taxon>
    </lineage>
</organism>
<evidence type="ECO:0000313" key="2">
    <source>
        <dbReference type="Proteomes" id="UP001549146"/>
    </source>
</evidence>
<dbReference type="EMBL" id="JBEPMO010000007">
    <property type="protein sequence ID" value="MET3731958.1"/>
    <property type="molecule type" value="Genomic_DNA"/>
</dbReference>
<dbReference type="Proteomes" id="UP001549146">
    <property type="component" value="Unassembled WGS sequence"/>
</dbReference>
<evidence type="ECO:0000313" key="1">
    <source>
        <dbReference type="EMBL" id="MET3731958.1"/>
    </source>
</evidence>